<name>A0A937W2A5_UNCTE</name>
<evidence type="ECO:0000256" key="3">
    <source>
        <dbReference type="ARBA" id="ARBA00022729"/>
    </source>
</evidence>
<dbReference type="Proteomes" id="UP000712673">
    <property type="component" value="Unassembled WGS sequence"/>
</dbReference>
<evidence type="ECO:0000256" key="2">
    <source>
        <dbReference type="ARBA" id="ARBA00022448"/>
    </source>
</evidence>
<feature type="non-terminal residue" evidence="4">
    <location>
        <position position="1"/>
    </location>
</feature>
<dbReference type="InterPro" id="IPR006127">
    <property type="entry name" value="ZnuA-like"/>
</dbReference>
<dbReference type="EMBL" id="VGLS01000608">
    <property type="protein sequence ID" value="MBM3225546.1"/>
    <property type="molecule type" value="Genomic_DNA"/>
</dbReference>
<sequence length="104" mass="11571">ATFHMAFAYFAAAYDLKVVAVFEPAPGKEPSPRYVEAFQRQVRLHKLRTVFIEPQLSEIALRGLTRDLGITLRALDPLGGSKGTESYIAMMRYNAAQIAAALRE</sequence>
<dbReference type="Gene3D" id="3.40.50.1980">
    <property type="entry name" value="Nitrogenase molybdenum iron protein domain"/>
    <property type="match status" value="1"/>
</dbReference>
<dbReference type="PANTHER" id="PTHR42953">
    <property type="entry name" value="HIGH-AFFINITY ZINC UPTAKE SYSTEM PROTEIN ZNUA-RELATED"/>
    <property type="match status" value="1"/>
</dbReference>
<keyword evidence="2" id="KW-0813">Transport</keyword>
<dbReference type="Pfam" id="PF01297">
    <property type="entry name" value="ZnuA"/>
    <property type="match status" value="1"/>
</dbReference>
<proteinExistence type="inferred from homology"/>
<dbReference type="PANTHER" id="PTHR42953:SF3">
    <property type="entry name" value="HIGH-AFFINITY ZINC UPTAKE SYSTEM PROTEIN ZNUA"/>
    <property type="match status" value="1"/>
</dbReference>
<keyword evidence="3" id="KW-0732">Signal</keyword>
<dbReference type="InterPro" id="IPR050492">
    <property type="entry name" value="Bact_metal-bind_prot9"/>
</dbReference>
<evidence type="ECO:0000313" key="4">
    <source>
        <dbReference type="EMBL" id="MBM3225546.1"/>
    </source>
</evidence>
<dbReference type="AlphaFoldDB" id="A0A937W2A5"/>
<protein>
    <submittedName>
        <fullName evidence="4">Zinc ABC transporter substrate-binding protein</fullName>
    </submittedName>
</protein>
<dbReference type="GO" id="GO:0046872">
    <property type="term" value="F:metal ion binding"/>
    <property type="evidence" value="ECO:0007669"/>
    <property type="project" value="InterPro"/>
</dbReference>
<evidence type="ECO:0000256" key="1">
    <source>
        <dbReference type="ARBA" id="ARBA00011028"/>
    </source>
</evidence>
<organism evidence="4 5">
    <name type="scientific">Tectimicrobiota bacterium</name>
    <dbReference type="NCBI Taxonomy" id="2528274"/>
    <lineage>
        <taxon>Bacteria</taxon>
        <taxon>Pseudomonadati</taxon>
        <taxon>Nitrospinota/Tectimicrobiota group</taxon>
        <taxon>Candidatus Tectimicrobiota</taxon>
    </lineage>
</organism>
<accession>A0A937W2A5</accession>
<evidence type="ECO:0000313" key="5">
    <source>
        <dbReference type="Proteomes" id="UP000712673"/>
    </source>
</evidence>
<dbReference type="GO" id="GO:0030001">
    <property type="term" value="P:metal ion transport"/>
    <property type="evidence" value="ECO:0007669"/>
    <property type="project" value="InterPro"/>
</dbReference>
<comment type="similarity">
    <text evidence="1">Belongs to the bacterial solute-binding protein 9 family.</text>
</comment>
<reference evidence="4" key="1">
    <citation type="submission" date="2019-03" db="EMBL/GenBank/DDBJ databases">
        <title>Lake Tanganyika Metagenome-Assembled Genomes (MAGs).</title>
        <authorList>
            <person name="Tran P."/>
        </authorList>
    </citation>
    <scope>NUCLEOTIDE SEQUENCE</scope>
    <source>
        <strain evidence="4">K_DeepCast_65m_m2_066</strain>
    </source>
</reference>
<comment type="caution">
    <text evidence="4">The sequence shown here is derived from an EMBL/GenBank/DDBJ whole genome shotgun (WGS) entry which is preliminary data.</text>
</comment>
<dbReference type="SUPFAM" id="SSF53807">
    <property type="entry name" value="Helical backbone' metal receptor"/>
    <property type="match status" value="1"/>
</dbReference>
<gene>
    <name evidence="4" type="ORF">FJZ47_17345</name>
</gene>